<dbReference type="InParanoid" id="A0A6P7Y558"/>
<evidence type="ECO:0000256" key="1">
    <source>
        <dbReference type="ARBA" id="ARBA00004430"/>
    </source>
</evidence>
<dbReference type="AlphaFoldDB" id="A0A6P7Y558"/>
<dbReference type="InterPro" id="IPR052683">
    <property type="entry name" value="CIMIP2A"/>
</dbReference>
<reference evidence="8" key="1">
    <citation type="submission" date="2025-08" db="UniProtKB">
        <authorList>
            <consortium name="RefSeq"/>
        </authorList>
    </citation>
    <scope>IDENTIFICATION</scope>
</reference>
<dbReference type="GO" id="GO:0015630">
    <property type="term" value="C:microtubule cytoskeleton"/>
    <property type="evidence" value="ECO:0007669"/>
    <property type="project" value="UniProtKB-ARBA"/>
</dbReference>
<dbReference type="InterPro" id="IPR018902">
    <property type="entry name" value="CMI2A-C-like_dom"/>
</dbReference>
<dbReference type="GO" id="GO:0005634">
    <property type="term" value="C:nucleus"/>
    <property type="evidence" value="ECO:0007669"/>
    <property type="project" value="TreeGrafter"/>
</dbReference>
<keyword evidence="3" id="KW-0206">Cytoskeleton</keyword>
<keyword evidence="7" id="KW-1185">Reference proteome</keyword>
<keyword evidence="2" id="KW-0963">Cytoplasm</keyword>
<accession>A0A6P7Y558</accession>
<dbReference type="KEGG" id="muo:115472507"/>
<evidence type="ECO:0000256" key="2">
    <source>
        <dbReference type="ARBA" id="ARBA00022490"/>
    </source>
</evidence>
<name>A0A6P7Y558_9AMPH</name>
<evidence type="ECO:0000256" key="5">
    <source>
        <dbReference type="ARBA" id="ARBA00035661"/>
    </source>
</evidence>
<dbReference type="Pfam" id="PF10629">
    <property type="entry name" value="CMI2B-like"/>
    <property type="match status" value="1"/>
</dbReference>
<dbReference type="GO" id="GO:0005930">
    <property type="term" value="C:axoneme"/>
    <property type="evidence" value="ECO:0007669"/>
    <property type="project" value="UniProtKB-SubCell"/>
</dbReference>
<dbReference type="PANTHER" id="PTHR47299:SF1">
    <property type="entry name" value="PROTEIN FAM166A"/>
    <property type="match status" value="1"/>
</dbReference>
<proteinExistence type="inferred from homology"/>
<organism evidence="7 8">
    <name type="scientific">Microcaecilia unicolor</name>
    <dbReference type="NCBI Taxonomy" id="1415580"/>
    <lineage>
        <taxon>Eukaryota</taxon>
        <taxon>Metazoa</taxon>
        <taxon>Chordata</taxon>
        <taxon>Craniata</taxon>
        <taxon>Vertebrata</taxon>
        <taxon>Euteleostomi</taxon>
        <taxon>Amphibia</taxon>
        <taxon>Gymnophiona</taxon>
        <taxon>Siphonopidae</taxon>
        <taxon>Microcaecilia</taxon>
    </lineage>
</organism>
<evidence type="ECO:0000259" key="6">
    <source>
        <dbReference type="Pfam" id="PF10629"/>
    </source>
</evidence>
<evidence type="ECO:0000256" key="4">
    <source>
        <dbReference type="ARBA" id="ARBA00023273"/>
    </source>
</evidence>
<dbReference type="FunCoup" id="A0A6P7Y558">
    <property type="interactions" value="6"/>
</dbReference>
<gene>
    <name evidence="8" type="primary">LOC115472507</name>
</gene>
<protein>
    <submittedName>
        <fullName evidence="8">Protein FAM166A-like</fullName>
    </submittedName>
</protein>
<evidence type="ECO:0000256" key="3">
    <source>
        <dbReference type="ARBA" id="ARBA00023212"/>
    </source>
</evidence>
<dbReference type="RefSeq" id="XP_030062657.1">
    <property type="nucleotide sequence ID" value="XM_030206797.1"/>
</dbReference>
<keyword evidence="4" id="KW-0966">Cell projection</keyword>
<dbReference type="OrthoDB" id="2019884at2759"/>
<feature type="domain" description="Ciliary microtubule inner protein 2A-C-like" evidence="6">
    <location>
        <begin position="34"/>
        <end position="59"/>
    </location>
</feature>
<evidence type="ECO:0000313" key="7">
    <source>
        <dbReference type="Proteomes" id="UP000515156"/>
    </source>
</evidence>
<dbReference type="Proteomes" id="UP000515156">
    <property type="component" value="Chromosome 6"/>
</dbReference>
<evidence type="ECO:0000313" key="8">
    <source>
        <dbReference type="RefSeq" id="XP_030062657.1"/>
    </source>
</evidence>
<comment type="subcellular location">
    <subcellularLocation>
        <location evidence="1">Cytoplasm</location>
        <location evidence="1">Cytoskeleton</location>
        <location evidence="1">Cilium axoneme</location>
    </subcellularLocation>
</comment>
<sequence>MKVKNECHSENGKQTLMKKTEMIASTGKLDVKIYAGFCPQLRYQTGNTYGKTTNRLLTDPSVVKSPHSVLAPISTLPLHSSMGNNGITSSTNQSFPLKTDQRHVETYISGYTGHVPNLKFQSGRTYSTLANSAREKFLANKADREERKKEPMVIMYADGTSQSMKPDQLGPLVSVTQYPDLSKYHRIGRDVAPNLIQRNAISGYSGFVPRFSWDIGNSFLPAVKKCLDEFDRRQFQLTHPVKNVENIAKPSYWPTNKIYTAAGQIPFYKGFVPGLRDECGASFTKCCQKAYKRNPF</sequence>
<comment type="similarity">
    <text evidence="5">Belongs to the CIMIP2 family.</text>
</comment>
<dbReference type="GeneID" id="115472507"/>
<dbReference type="PANTHER" id="PTHR47299">
    <property type="entry name" value="PROTEIN FAM166A"/>
    <property type="match status" value="1"/>
</dbReference>